<feature type="domain" description="Knr4/Smi1-like" evidence="1">
    <location>
        <begin position="9"/>
        <end position="133"/>
    </location>
</feature>
<geneLocation type="plasmid" evidence="2 3">
    <name>unnamed2</name>
</geneLocation>
<dbReference type="RefSeq" id="WP_252836659.1">
    <property type="nucleotide sequence ID" value="NZ_CP099585.1"/>
</dbReference>
<dbReference type="Proteomes" id="UP001056386">
    <property type="component" value="Plasmid unnamed2"/>
</dbReference>
<keyword evidence="3" id="KW-1185">Reference proteome</keyword>
<name>A0ABY5BCY6_BURGL</name>
<organism evidence="2 3">
    <name type="scientific">Burkholderia glumae</name>
    <name type="common">Pseudomonas glumae</name>
    <dbReference type="NCBI Taxonomy" id="337"/>
    <lineage>
        <taxon>Bacteria</taxon>
        <taxon>Pseudomonadati</taxon>
        <taxon>Pseudomonadota</taxon>
        <taxon>Betaproteobacteria</taxon>
        <taxon>Burkholderiales</taxon>
        <taxon>Burkholderiaceae</taxon>
        <taxon>Burkholderia</taxon>
    </lineage>
</organism>
<dbReference type="InterPro" id="IPR018958">
    <property type="entry name" value="Knr4/Smi1-like_dom"/>
</dbReference>
<dbReference type="Gene3D" id="3.40.1580.10">
    <property type="entry name" value="SMI1/KNR4-like"/>
    <property type="match status" value="1"/>
</dbReference>
<dbReference type="SMART" id="SM00860">
    <property type="entry name" value="SMI1_KNR4"/>
    <property type="match status" value="1"/>
</dbReference>
<dbReference type="EMBL" id="CP099585">
    <property type="protein sequence ID" value="USS44380.1"/>
    <property type="molecule type" value="Genomic_DNA"/>
</dbReference>
<accession>A0ABY5BCY6</accession>
<keyword evidence="2" id="KW-0614">Plasmid</keyword>
<dbReference type="InterPro" id="IPR037883">
    <property type="entry name" value="Knr4/Smi1-like_sf"/>
</dbReference>
<evidence type="ECO:0000313" key="3">
    <source>
        <dbReference type="Proteomes" id="UP001056386"/>
    </source>
</evidence>
<reference evidence="2" key="1">
    <citation type="submission" date="2022-06" db="EMBL/GenBank/DDBJ databases">
        <title>Draft genome sequence of Burkholderia glumae strain GR20004 isolated from rice panicle showing bacterial panicle blight.</title>
        <authorList>
            <person name="Choi S.Y."/>
            <person name="Lee Y.H."/>
        </authorList>
    </citation>
    <scope>NUCLEOTIDE SEQUENCE</scope>
    <source>
        <strain evidence="2">GR20004</strain>
        <plasmid evidence="2">unnamed2</plasmid>
    </source>
</reference>
<evidence type="ECO:0000259" key="1">
    <source>
        <dbReference type="SMART" id="SM00860"/>
    </source>
</evidence>
<proteinExistence type="predicted"/>
<dbReference type="Pfam" id="PF09346">
    <property type="entry name" value="SMI1_KNR4"/>
    <property type="match status" value="1"/>
</dbReference>
<evidence type="ECO:0000313" key="2">
    <source>
        <dbReference type="EMBL" id="USS44380.1"/>
    </source>
</evidence>
<dbReference type="SUPFAM" id="SSF160631">
    <property type="entry name" value="SMI1/KNR4-like"/>
    <property type="match status" value="1"/>
</dbReference>
<sequence>MQFEDTSKPLSDEEIRDFEKKARVKLPEAFKRHYITYNGGYPVDAEAVEGIEHTFPLHGFFPLTHGSLTIESVKKDLAEDFGLTDAIPFAYDQGSNIFYISTSEANFGAVFQITAETRDRFLVTESFEDFLEGLRSVQ</sequence>
<protein>
    <submittedName>
        <fullName evidence="2">SMI1/KNR4 family protein</fullName>
    </submittedName>
</protein>
<gene>
    <name evidence="2" type="ORF">NFI99_13340</name>
</gene>